<keyword evidence="1" id="KW-0001">2Fe-2S</keyword>
<dbReference type="PANTHER" id="PTHR21496:SF0">
    <property type="entry name" value="RIESKE DOMAIN-CONTAINING PROTEIN"/>
    <property type="match status" value="1"/>
</dbReference>
<dbReference type="EMBL" id="JBHSPA010000036">
    <property type="protein sequence ID" value="MFC5828282.1"/>
    <property type="molecule type" value="Genomic_DNA"/>
</dbReference>
<keyword evidence="3" id="KW-0408">Iron</keyword>
<dbReference type="PROSITE" id="PS51296">
    <property type="entry name" value="RIESKE"/>
    <property type="match status" value="1"/>
</dbReference>
<evidence type="ECO:0000256" key="3">
    <source>
        <dbReference type="ARBA" id="ARBA00023004"/>
    </source>
</evidence>
<keyword evidence="4" id="KW-0411">Iron-sulfur</keyword>
<reference evidence="9" key="1">
    <citation type="journal article" date="2019" name="Int. J. Syst. Evol. Microbiol.">
        <title>The Global Catalogue of Microorganisms (GCM) 10K type strain sequencing project: providing services to taxonomists for standard genome sequencing and annotation.</title>
        <authorList>
            <consortium name="The Broad Institute Genomics Platform"/>
            <consortium name="The Broad Institute Genome Sequencing Center for Infectious Disease"/>
            <person name="Wu L."/>
            <person name="Ma J."/>
        </authorList>
    </citation>
    <scope>NUCLEOTIDE SEQUENCE [LARGE SCALE GENOMIC DNA]</scope>
    <source>
        <strain evidence="9">CCUG 53903</strain>
    </source>
</reference>
<evidence type="ECO:0000259" key="7">
    <source>
        <dbReference type="PROSITE" id="PS51296"/>
    </source>
</evidence>
<name>A0ABW1CSY0_9ACTN</name>
<dbReference type="Pfam" id="PF00355">
    <property type="entry name" value="Rieske"/>
    <property type="match status" value="1"/>
</dbReference>
<proteinExistence type="inferred from homology"/>
<dbReference type="Proteomes" id="UP001596058">
    <property type="component" value="Unassembled WGS sequence"/>
</dbReference>
<accession>A0ABW1CSY0</accession>
<organism evidence="8 9">
    <name type="scientific">Nonomuraea insulae</name>
    <dbReference type="NCBI Taxonomy" id="1616787"/>
    <lineage>
        <taxon>Bacteria</taxon>
        <taxon>Bacillati</taxon>
        <taxon>Actinomycetota</taxon>
        <taxon>Actinomycetes</taxon>
        <taxon>Streptosporangiales</taxon>
        <taxon>Streptosporangiaceae</taxon>
        <taxon>Nonomuraea</taxon>
    </lineage>
</organism>
<comment type="cofactor">
    <cofactor evidence="5">
        <name>[2Fe-2S] cluster</name>
        <dbReference type="ChEBI" id="CHEBI:190135"/>
    </cofactor>
</comment>
<evidence type="ECO:0000313" key="9">
    <source>
        <dbReference type="Proteomes" id="UP001596058"/>
    </source>
</evidence>
<dbReference type="InterPro" id="IPR036922">
    <property type="entry name" value="Rieske_2Fe-2S_sf"/>
</dbReference>
<feature type="domain" description="Rieske" evidence="7">
    <location>
        <begin position="9"/>
        <end position="104"/>
    </location>
</feature>
<evidence type="ECO:0000256" key="6">
    <source>
        <dbReference type="ARBA" id="ARBA00038001"/>
    </source>
</evidence>
<comment type="caution">
    <text evidence="8">The sequence shown here is derived from an EMBL/GenBank/DDBJ whole genome shotgun (WGS) entry which is preliminary data.</text>
</comment>
<evidence type="ECO:0000256" key="5">
    <source>
        <dbReference type="ARBA" id="ARBA00034078"/>
    </source>
</evidence>
<dbReference type="Gene3D" id="2.102.10.10">
    <property type="entry name" value="Rieske [2Fe-2S] iron-sulphur domain"/>
    <property type="match status" value="1"/>
</dbReference>
<comment type="similarity">
    <text evidence="6">Belongs to the bacterial ring-hydroxylating dioxygenase ferredoxin component family.</text>
</comment>
<protein>
    <submittedName>
        <fullName evidence="8">Rieske 2Fe-2S domain-containing protein</fullName>
    </submittedName>
</protein>
<dbReference type="RefSeq" id="WP_379517786.1">
    <property type="nucleotide sequence ID" value="NZ_JBHSPA010000036.1"/>
</dbReference>
<keyword evidence="2" id="KW-0479">Metal-binding</keyword>
<dbReference type="SUPFAM" id="SSF50022">
    <property type="entry name" value="ISP domain"/>
    <property type="match status" value="1"/>
</dbReference>
<evidence type="ECO:0000313" key="8">
    <source>
        <dbReference type="EMBL" id="MFC5828282.1"/>
    </source>
</evidence>
<gene>
    <name evidence="8" type="ORF">ACFPZ3_30815</name>
</gene>
<evidence type="ECO:0000256" key="2">
    <source>
        <dbReference type="ARBA" id="ARBA00022723"/>
    </source>
</evidence>
<evidence type="ECO:0000256" key="4">
    <source>
        <dbReference type="ARBA" id="ARBA00023014"/>
    </source>
</evidence>
<evidence type="ECO:0000256" key="1">
    <source>
        <dbReference type="ARBA" id="ARBA00022714"/>
    </source>
</evidence>
<keyword evidence="9" id="KW-1185">Reference proteome</keyword>
<sequence>MSHDEPAWTSVSTLDDLWEGDIAEVTVGGDRVLLVHLPGGELRAYQGRCPHSEFPLAEGDLDGKTLTCAGHGWEFDLVTGQGRNPETCRLYAFPVRLRGERIDVAVPVDGRPHHNRCRG</sequence>
<dbReference type="PANTHER" id="PTHR21496">
    <property type="entry name" value="FERREDOXIN-RELATED"/>
    <property type="match status" value="1"/>
</dbReference>
<dbReference type="InterPro" id="IPR017941">
    <property type="entry name" value="Rieske_2Fe-2S"/>
</dbReference>